<accession>A0AAE0U9E5</accession>
<dbReference type="AlphaFoldDB" id="A0AAE0U9E5"/>
<dbReference type="PANTHER" id="PTHR46015">
    <property type="entry name" value="ZGC:172121"/>
    <property type="match status" value="1"/>
</dbReference>
<dbReference type="GO" id="GO:0033528">
    <property type="term" value="P:S-methylmethionine cycle"/>
    <property type="evidence" value="ECO:0007669"/>
    <property type="project" value="TreeGrafter"/>
</dbReference>
<evidence type="ECO:0000256" key="3">
    <source>
        <dbReference type="ARBA" id="ARBA00022723"/>
    </source>
</evidence>
<proteinExistence type="predicted"/>
<comment type="cofactor">
    <cofactor evidence="5">
        <name>Zn(2+)</name>
        <dbReference type="ChEBI" id="CHEBI:29105"/>
    </cofactor>
</comment>
<keyword evidence="3 5" id="KW-0479">Metal-binding</keyword>
<reference evidence="7" key="2">
    <citation type="submission" date="2023-07" db="EMBL/GenBank/DDBJ databases">
        <authorList>
            <consortium name="Lawrence Berkeley National Laboratory"/>
            <person name="Haridas S."/>
            <person name="Hensen N."/>
            <person name="Bonometti L."/>
            <person name="Westerberg I."/>
            <person name="Brannstrom I.O."/>
            <person name="Guillou S."/>
            <person name="Cros-Aarteil S."/>
            <person name="Calhoun S."/>
            <person name="Kuo A."/>
            <person name="Mondo S."/>
            <person name="Pangilinan J."/>
            <person name="Riley R."/>
            <person name="LaButti K."/>
            <person name="Andreopoulos B."/>
            <person name="Lipzen A."/>
            <person name="Chen C."/>
            <person name="Yanf M."/>
            <person name="Daum C."/>
            <person name="Ng V."/>
            <person name="Clum A."/>
            <person name="Steindorff A."/>
            <person name="Ohm R."/>
            <person name="Martin F."/>
            <person name="Silar P."/>
            <person name="Natvig D."/>
            <person name="Lalanne C."/>
            <person name="Gautier V."/>
            <person name="Ament-velasquez S.L."/>
            <person name="Kruys A."/>
            <person name="Hutchinson M.I."/>
            <person name="Powell A.J."/>
            <person name="Barry K."/>
            <person name="Miller A.N."/>
            <person name="Grigoriev I.V."/>
            <person name="Debuchy R."/>
            <person name="Gladieux P."/>
            <person name="Thoren M.H."/>
            <person name="Johannesson H."/>
        </authorList>
    </citation>
    <scope>NUCLEOTIDE SEQUENCE</scope>
    <source>
        <strain evidence="7">FGSC 1904</strain>
    </source>
</reference>
<dbReference type="InterPro" id="IPR036589">
    <property type="entry name" value="HCY_dom_sf"/>
</dbReference>
<dbReference type="InterPro" id="IPR051486">
    <property type="entry name" value="Hcy_S-methyltransferase"/>
</dbReference>
<sequence length="365" mass="39697">MATPTPVQILDGGLGTTLEDLHGITFSFDTPLWSSHLLVSGEEDKLLDCHTLNARPTNNTAFKQAGADIISTATYQTSIAGFAATKAPKTGALGSEVDGIDKEGIPHFLSRAIVIASNAAGEEGKVALALGPYGATMIPSTEYSGEYDPEHQNAQGLEKWHQERLDLFEDVDTKKVSYIAFETVPRLDEIIAIRNLLTTDKIPKSLRGLPVWISSLYPNDDENLPDGSTVEEVVKAALTRKEGFDTPWGIGINCTKVEKLGSLVNRYEHAIQACIDNGEPVDWPNLVLYPDGTNGEVYNTANKTWELPPGQTQPEAPWEVTLAHAVEGALQRGKWKSIIVGGCCKTSPEHIRKLRKTLHDGGYIP</sequence>
<dbReference type="PROSITE" id="PS50970">
    <property type="entry name" value="HCY"/>
    <property type="match status" value="1"/>
</dbReference>
<dbReference type="InterPro" id="IPR003726">
    <property type="entry name" value="HCY_dom"/>
</dbReference>
<dbReference type="GO" id="GO:0046872">
    <property type="term" value="F:metal ion binding"/>
    <property type="evidence" value="ECO:0007669"/>
    <property type="project" value="UniProtKB-KW"/>
</dbReference>
<evidence type="ECO:0000256" key="2">
    <source>
        <dbReference type="ARBA" id="ARBA00022679"/>
    </source>
</evidence>
<feature type="binding site" evidence="5">
    <location>
        <position position="343"/>
    </location>
    <ligand>
        <name>Zn(2+)</name>
        <dbReference type="ChEBI" id="CHEBI:29105"/>
    </ligand>
</feature>
<dbReference type="GO" id="GO:0032259">
    <property type="term" value="P:methylation"/>
    <property type="evidence" value="ECO:0007669"/>
    <property type="project" value="UniProtKB-KW"/>
</dbReference>
<dbReference type="GO" id="GO:0008898">
    <property type="term" value="F:S-adenosylmethionine-homocysteine S-methyltransferase activity"/>
    <property type="evidence" value="ECO:0007669"/>
    <property type="project" value="TreeGrafter"/>
</dbReference>
<dbReference type="FunFam" id="3.20.20.330:FF:000007">
    <property type="entry name" value="Homocysteine S-methyltransferase (Eurofung)"/>
    <property type="match status" value="1"/>
</dbReference>
<dbReference type="Proteomes" id="UP001281003">
    <property type="component" value="Unassembled WGS sequence"/>
</dbReference>
<protein>
    <submittedName>
        <fullName evidence="7">Homocysteine S-methyltransferase</fullName>
    </submittedName>
</protein>
<evidence type="ECO:0000256" key="4">
    <source>
        <dbReference type="ARBA" id="ARBA00022833"/>
    </source>
</evidence>
<dbReference type="Pfam" id="PF02574">
    <property type="entry name" value="S-methyl_trans"/>
    <property type="match status" value="1"/>
</dbReference>
<name>A0AAE0U9E5_SORBR</name>
<feature type="binding site" evidence="5">
    <location>
        <position position="254"/>
    </location>
    <ligand>
        <name>Zn(2+)</name>
        <dbReference type="ChEBI" id="CHEBI:29105"/>
    </ligand>
</feature>
<dbReference type="Gene3D" id="3.20.20.330">
    <property type="entry name" value="Homocysteine-binding-like domain"/>
    <property type="match status" value="1"/>
</dbReference>
<feature type="binding site" evidence="5">
    <location>
        <position position="344"/>
    </location>
    <ligand>
        <name>Zn(2+)</name>
        <dbReference type="ChEBI" id="CHEBI:29105"/>
    </ligand>
</feature>
<organism evidence="7 8">
    <name type="scientific">Sordaria brevicollis</name>
    <dbReference type="NCBI Taxonomy" id="83679"/>
    <lineage>
        <taxon>Eukaryota</taxon>
        <taxon>Fungi</taxon>
        <taxon>Dikarya</taxon>
        <taxon>Ascomycota</taxon>
        <taxon>Pezizomycotina</taxon>
        <taxon>Sordariomycetes</taxon>
        <taxon>Sordariomycetidae</taxon>
        <taxon>Sordariales</taxon>
        <taxon>Sordariaceae</taxon>
        <taxon>Sordaria</taxon>
    </lineage>
</organism>
<evidence type="ECO:0000256" key="1">
    <source>
        <dbReference type="ARBA" id="ARBA00022603"/>
    </source>
</evidence>
<comment type="caution">
    <text evidence="7">The sequence shown here is derived from an EMBL/GenBank/DDBJ whole genome shotgun (WGS) entry which is preliminary data.</text>
</comment>
<evidence type="ECO:0000313" key="7">
    <source>
        <dbReference type="EMBL" id="KAK3395364.1"/>
    </source>
</evidence>
<reference evidence="7" key="1">
    <citation type="journal article" date="2023" name="Mol. Phylogenet. Evol.">
        <title>Genome-scale phylogeny and comparative genomics of the fungal order Sordariales.</title>
        <authorList>
            <person name="Hensen N."/>
            <person name="Bonometti L."/>
            <person name="Westerberg I."/>
            <person name="Brannstrom I.O."/>
            <person name="Guillou S."/>
            <person name="Cros-Aarteil S."/>
            <person name="Calhoun S."/>
            <person name="Haridas S."/>
            <person name="Kuo A."/>
            <person name="Mondo S."/>
            <person name="Pangilinan J."/>
            <person name="Riley R."/>
            <person name="LaButti K."/>
            <person name="Andreopoulos B."/>
            <person name="Lipzen A."/>
            <person name="Chen C."/>
            <person name="Yan M."/>
            <person name="Daum C."/>
            <person name="Ng V."/>
            <person name="Clum A."/>
            <person name="Steindorff A."/>
            <person name="Ohm R.A."/>
            <person name="Martin F."/>
            <person name="Silar P."/>
            <person name="Natvig D.O."/>
            <person name="Lalanne C."/>
            <person name="Gautier V."/>
            <person name="Ament-Velasquez S.L."/>
            <person name="Kruys A."/>
            <person name="Hutchinson M.I."/>
            <person name="Powell A.J."/>
            <person name="Barry K."/>
            <person name="Miller A.N."/>
            <person name="Grigoriev I.V."/>
            <person name="Debuchy R."/>
            <person name="Gladieux P."/>
            <person name="Hiltunen Thoren M."/>
            <person name="Johannesson H."/>
        </authorList>
    </citation>
    <scope>NUCLEOTIDE SEQUENCE</scope>
    <source>
        <strain evidence="7">FGSC 1904</strain>
    </source>
</reference>
<dbReference type="EMBL" id="JAUTDP010000010">
    <property type="protein sequence ID" value="KAK3395364.1"/>
    <property type="molecule type" value="Genomic_DNA"/>
</dbReference>
<keyword evidence="8" id="KW-1185">Reference proteome</keyword>
<dbReference type="GO" id="GO:0009086">
    <property type="term" value="P:methionine biosynthetic process"/>
    <property type="evidence" value="ECO:0007669"/>
    <property type="project" value="TreeGrafter"/>
</dbReference>
<evidence type="ECO:0000256" key="5">
    <source>
        <dbReference type="PROSITE-ProRule" id="PRU00333"/>
    </source>
</evidence>
<feature type="domain" description="Hcy-binding" evidence="6">
    <location>
        <begin position="1"/>
        <end position="358"/>
    </location>
</feature>
<evidence type="ECO:0000259" key="6">
    <source>
        <dbReference type="PROSITE" id="PS50970"/>
    </source>
</evidence>
<keyword evidence="4 5" id="KW-0862">Zinc</keyword>
<dbReference type="PANTHER" id="PTHR46015:SF1">
    <property type="entry name" value="HOMOCYSTEINE S-METHYLTRANSFERASE-LIKE ISOFORM 1"/>
    <property type="match status" value="1"/>
</dbReference>
<evidence type="ECO:0000313" key="8">
    <source>
        <dbReference type="Proteomes" id="UP001281003"/>
    </source>
</evidence>
<keyword evidence="1 5" id="KW-0489">Methyltransferase</keyword>
<dbReference type="SUPFAM" id="SSF82282">
    <property type="entry name" value="Homocysteine S-methyltransferase"/>
    <property type="match status" value="1"/>
</dbReference>
<keyword evidence="2 5" id="KW-0808">Transferase</keyword>
<gene>
    <name evidence="7" type="ORF">B0T20DRAFT_359085</name>
</gene>